<evidence type="ECO:0000256" key="3">
    <source>
        <dbReference type="ARBA" id="ARBA00022723"/>
    </source>
</evidence>
<dbReference type="InterPro" id="IPR029068">
    <property type="entry name" value="Glyas_Bleomycin-R_OHBP_Dase"/>
</dbReference>
<evidence type="ECO:0000256" key="1">
    <source>
        <dbReference type="ARBA" id="ARBA00001962"/>
    </source>
</evidence>
<dbReference type="AlphaFoldDB" id="A0A381PSA2"/>
<keyword evidence="3" id="KW-0479">Metal-binding</keyword>
<dbReference type="InterPro" id="IPR041735">
    <property type="entry name" value="4OHPhenylPyrv_dOase_C"/>
</dbReference>
<evidence type="ECO:0000256" key="4">
    <source>
        <dbReference type="ARBA" id="ARBA00022737"/>
    </source>
</evidence>
<protein>
    <recommendedName>
        <fullName evidence="6">VOC domain-containing protein</fullName>
    </recommendedName>
</protein>
<reference evidence="7" key="1">
    <citation type="submission" date="2018-05" db="EMBL/GenBank/DDBJ databases">
        <authorList>
            <person name="Lanie J.A."/>
            <person name="Ng W.-L."/>
            <person name="Kazmierczak K.M."/>
            <person name="Andrzejewski T.M."/>
            <person name="Davidsen T.M."/>
            <person name="Wayne K.J."/>
            <person name="Tettelin H."/>
            <person name="Glass J.I."/>
            <person name="Rusch D."/>
            <person name="Podicherti R."/>
            <person name="Tsui H.-C.T."/>
            <person name="Winkler M.E."/>
        </authorList>
    </citation>
    <scope>NUCLEOTIDE SEQUENCE</scope>
</reference>
<dbReference type="GO" id="GO:0046872">
    <property type="term" value="F:metal ion binding"/>
    <property type="evidence" value="ECO:0007669"/>
    <property type="project" value="UniProtKB-KW"/>
</dbReference>
<dbReference type="InterPro" id="IPR004360">
    <property type="entry name" value="Glyas_Fos-R_dOase_dom"/>
</dbReference>
<dbReference type="SUPFAM" id="SSF54593">
    <property type="entry name" value="Glyoxalase/Bleomycin resistance protein/Dihydroxybiphenyl dioxygenase"/>
    <property type="match status" value="1"/>
</dbReference>
<comment type="cofactor">
    <cofactor evidence="1">
        <name>Fe cation</name>
        <dbReference type="ChEBI" id="CHEBI:24875"/>
    </cofactor>
</comment>
<proteinExistence type="inferred from homology"/>
<gene>
    <name evidence="7" type="ORF">METZ01_LOCUS22775</name>
</gene>
<dbReference type="PANTHER" id="PTHR11959">
    <property type="entry name" value="4-HYDROXYPHENYLPYRUVATE DIOXYGENASE"/>
    <property type="match status" value="1"/>
</dbReference>
<evidence type="ECO:0000313" key="7">
    <source>
        <dbReference type="EMBL" id="SUZ69921.1"/>
    </source>
</evidence>
<dbReference type="InterPro" id="IPR005956">
    <property type="entry name" value="4OHPhenylPyrv_dOase"/>
</dbReference>
<accession>A0A381PSA2</accession>
<dbReference type="GO" id="GO:0006572">
    <property type="term" value="P:L-tyrosine catabolic process"/>
    <property type="evidence" value="ECO:0007669"/>
    <property type="project" value="TreeGrafter"/>
</dbReference>
<feature type="domain" description="VOC" evidence="6">
    <location>
        <begin position="165"/>
        <end position="319"/>
    </location>
</feature>
<feature type="domain" description="VOC" evidence="6">
    <location>
        <begin position="8"/>
        <end position="138"/>
    </location>
</feature>
<keyword evidence="5" id="KW-0408">Iron</keyword>
<dbReference type="InterPro" id="IPR037523">
    <property type="entry name" value="VOC_core"/>
</dbReference>
<keyword evidence="4" id="KW-0677">Repeat</keyword>
<dbReference type="PIRSF" id="PIRSF009283">
    <property type="entry name" value="HPP_dOase"/>
    <property type="match status" value="1"/>
</dbReference>
<dbReference type="EMBL" id="UINC01001075">
    <property type="protein sequence ID" value="SUZ69921.1"/>
    <property type="molecule type" value="Genomic_DNA"/>
</dbReference>
<dbReference type="CDD" id="cd07250">
    <property type="entry name" value="HPPD_C_like"/>
    <property type="match status" value="1"/>
</dbReference>
<comment type="similarity">
    <text evidence="2">Belongs to the 4HPPD family.</text>
</comment>
<dbReference type="CDD" id="cd08342">
    <property type="entry name" value="HPPD_N_like"/>
    <property type="match status" value="1"/>
</dbReference>
<evidence type="ECO:0000259" key="6">
    <source>
        <dbReference type="PROSITE" id="PS51819"/>
    </source>
</evidence>
<dbReference type="GO" id="GO:0003868">
    <property type="term" value="F:4-hydroxyphenylpyruvate dioxygenase activity"/>
    <property type="evidence" value="ECO:0007669"/>
    <property type="project" value="InterPro"/>
</dbReference>
<dbReference type="PROSITE" id="PS51819">
    <property type="entry name" value="VOC"/>
    <property type="match status" value="2"/>
</dbReference>
<dbReference type="Gene3D" id="3.10.180.10">
    <property type="entry name" value="2,3-Dihydroxybiphenyl 1,2-Dioxygenase, domain 1"/>
    <property type="match status" value="2"/>
</dbReference>
<organism evidence="7">
    <name type="scientific">marine metagenome</name>
    <dbReference type="NCBI Taxonomy" id="408172"/>
    <lineage>
        <taxon>unclassified sequences</taxon>
        <taxon>metagenomes</taxon>
        <taxon>ecological metagenomes</taxon>
    </lineage>
</organism>
<dbReference type="NCBIfam" id="TIGR01263">
    <property type="entry name" value="4HPPD"/>
    <property type="match status" value="1"/>
</dbReference>
<evidence type="ECO:0000256" key="5">
    <source>
        <dbReference type="ARBA" id="ARBA00023004"/>
    </source>
</evidence>
<dbReference type="FunFam" id="3.10.180.10:FF:000001">
    <property type="entry name" value="4-hydroxyphenylpyruvate dioxygenase"/>
    <property type="match status" value="1"/>
</dbReference>
<name>A0A381PSA2_9ZZZZ</name>
<evidence type="ECO:0000256" key="2">
    <source>
        <dbReference type="ARBA" id="ARBA00005877"/>
    </source>
</evidence>
<dbReference type="InterPro" id="IPR041736">
    <property type="entry name" value="4OHPhenylPyrv_dOase_N"/>
</dbReference>
<sequence>MKNYKINSFDHCELYVGNAKQAAHYYQNTLGFQPVGYMGLETGNRKKVSYVMKQNQVQFVLSSPLVSGTPIGQHIEKHGDGIKDVSFSVDNAENAWKETTARGAESVSKPKMIEDDKGEAVVATIKTYGDTTHTFVERNNYNGVFLPGYEEMDSDIATNSVGIIHIDHVVGNQPDGIMQPVCDFYEKVFGWHRFWSVDDKDLSTEYSSLRSIVMANENEKIKMPINEPADGLKKSQIQEFVDYYKGAGVQHVALSTKNIIKTVKKLRSNGVEFLPTPPSYYDTLSERVGHLQENINILAELGILVDSDENGYMLQIFTKPIQDRPTLFYEIIQRKGSNSFGKGNFRALFESIEREQALRGNL</sequence>
<dbReference type="Pfam" id="PF00903">
    <property type="entry name" value="Glyoxalase"/>
    <property type="match status" value="2"/>
</dbReference>
<dbReference type="PANTHER" id="PTHR11959:SF1">
    <property type="entry name" value="4-HYDROXYPHENYLPYRUVATE DIOXYGENASE"/>
    <property type="match status" value="1"/>
</dbReference>